<feature type="chain" id="PRO_5047247814" evidence="1">
    <location>
        <begin position="19"/>
        <end position="120"/>
    </location>
</feature>
<comment type="caution">
    <text evidence="2">The sequence shown here is derived from an EMBL/GenBank/DDBJ whole genome shotgun (WGS) entry which is preliminary data.</text>
</comment>
<evidence type="ECO:0000313" key="2">
    <source>
        <dbReference type="EMBL" id="KAL2784867.1"/>
    </source>
</evidence>
<evidence type="ECO:0000313" key="3">
    <source>
        <dbReference type="Proteomes" id="UP001610563"/>
    </source>
</evidence>
<name>A0ABR4FNL7_9EURO</name>
<gene>
    <name evidence="2" type="ORF">BJX66DRAFT_343598</name>
</gene>
<reference evidence="2 3" key="1">
    <citation type="submission" date="2024-07" db="EMBL/GenBank/DDBJ databases">
        <title>Section-level genome sequencing and comparative genomics of Aspergillus sections Usti and Cavernicolus.</title>
        <authorList>
            <consortium name="Lawrence Berkeley National Laboratory"/>
            <person name="Nybo J.L."/>
            <person name="Vesth T.C."/>
            <person name="Theobald S."/>
            <person name="Frisvad J.C."/>
            <person name="Larsen T.O."/>
            <person name="Kjaerboelling I."/>
            <person name="Rothschild-Mancinelli K."/>
            <person name="Lyhne E.K."/>
            <person name="Kogle M.E."/>
            <person name="Barry K."/>
            <person name="Clum A."/>
            <person name="Na H."/>
            <person name="Ledsgaard L."/>
            <person name="Lin J."/>
            <person name="Lipzen A."/>
            <person name="Kuo A."/>
            <person name="Riley R."/>
            <person name="Mondo S."/>
            <person name="Labutti K."/>
            <person name="Haridas S."/>
            <person name="Pangalinan J."/>
            <person name="Salamov A.A."/>
            <person name="Simmons B.A."/>
            <person name="Magnuson J.K."/>
            <person name="Chen J."/>
            <person name="Drula E."/>
            <person name="Henrissat B."/>
            <person name="Wiebenga A."/>
            <person name="Lubbers R.J."/>
            <person name="Gomes A.C."/>
            <person name="Makela M.R."/>
            <person name="Stajich J."/>
            <person name="Grigoriev I.V."/>
            <person name="Mortensen U.H."/>
            <person name="De Vries R.P."/>
            <person name="Baker S.E."/>
            <person name="Andersen M.R."/>
        </authorList>
    </citation>
    <scope>NUCLEOTIDE SEQUENCE [LARGE SCALE GENOMIC DNA]</scope>
    <source>
        <strain evidence="2 3">CBS 209.92</strain>
    </source>
</reference>
<proteinExistence type="predicted"/>
<accession>A0ABR4FNL7</accession>
<evidence type="ECO:0000256" key="1">
    <source>
        <dbReference type="SAM" id="SignalP"/>
    </source>
</evidence>
<keyword evidence="1" id="KW-0732">Signal</keyword>
<dbReference type="EMBL" id="JBFTWV010000163">
    <property type="protein sequence ID" value="KAL2784867.1"/>
    <property type="molecule type" value="Genomic_DNA"/>
</dbReference>
<protein>
    <submittedName>
        <fullName evidence="2">Uncharacterized protein</fullName>
    </submittedName>
</protein>
<keyword evidence="3" id="KW-1185">Reference proteome</keyword>
<organism evidence="2 3">
    <name type="scientific">Aspergillus keveii</name>
    <dbReference type="NCBI Taxonomy" id="714993"/>
    <lineage>
        <taxon>Eukaryota</taxon>
        <taxon>Fungi</taxon>
        <taxon>Dikarya</taxon>
        <taxon>Ascomycota</taxon>
        <taxon>Pezizomycotina</taxon>
        <taxon>Eurotiomycetes</taxon>
        <taxon>Eurotiomycetidae</taxon>
        <taxon>Eurotiales</taxon>
        <taxon>Aspergillaceae</taxon>
        <taxon>Aspergillus</taxon>
        <taxon>Aspergillus subgen. Nidulantes</taxon>
    </lineage>
</organism>
<sequence>MHYKYLVAIASIFTSAHAFKGDMGASEYWTDGGSPNWASQTIYLTDNYTKSTYEGKLLGGFNWCVTRQCQVNFHETSEGGYQFTANMWKTNDGCHNIDFLGALDAHHGYCCGSLPCQFTA</sequence>
<dbReference type="Proteomes" id="UP001610563">
    <property type="component" value="Unassembled WGS sequence"/>
</dbReference>
<feature type="signal peptide" evidence="1">
    <location>
        <begin position="1"/>
        <end position="18"/>
    </location>
</feature>